<feature type="domain" description="Mce/MlaD" evidence="3">
    <location>
        <begin position="30"/>
        <end position="103"/>
    </location>
</feature>
<reference evidence="5" key="1">
    <citation type="journal article" date="2019" name="Int. J. Syst. Evol. Microbiol.">
        <title>The Global Catalogue of Microorganisms (GCM) 10K type strain sequencing project: providing services to taxonomists for standard genome sequencing and annotation.</title>
        <authorList>
            <consortium name="The Broad Institute Genomics Platform"/>
            <consortium name="The Broad Institute Genome Sequencing Center for Infectious Disease"/>
            <person name="Wu L."/>
            <person name="Ma J."/>
        </authorList>
    </citation>
    <scope>NUCLEOTIDE SEQUENCE [LARGE SCALE GENOMIC DNA]</scope>
    <source>
        <strain evidence="5">JCM 18303</strain>
    </source>
</reference>
<comment type="caution">
    <text evidence="4">The sequence shown here is derived from an EMBL/GenBank/DDBJ whole genome shotgun (WGS) entry which is preliminary data.</text>
</comment>
<dbReference type="PANTHER" id="PTHR33371">
    <property type="entry name" value="INTERMEMBRANE PHOSPHOLIPID TRANSPORT SYSTEM BINDING PROTEIN MLAD-RELATED"/>
    <property type="match status" value="1"/>
</dbReference>
<accession>A0ABP9QK58</accession>
<keyword evidence="2" id="KW-0732">Signal</keyword>
<dbReference type="Proteomes" id="UP001428817">
    <property type="component" value="Unassembled WGS sequence"/>
</dbReference>
<feature type="signal peptide" evidence="2">
    <location>
        <begin position="1"/>
        <end position="20"/>
    </location>
</feature>
<gene>
    <name evidence="4" type="ORF">GCM10023321_49910</name>
</gene>
<dbReference type="EMBL" id="BAABJP010000029">
    <property type="protein sequence ID" value="GAA5163284.1"/>
    <property type="molecule type" value="Genomic_DNA"/>
</dbReference>
<proteinExistence type="predicted"/>
<organism evidence="4 5">
    <name type="scientific">Pseudonocardia eucalypti</name>
    <dbReference type="NCBI Taxonomy" id="648755"/>
    <lineage>
        <taxon>Bacteria</taxon>
        <taxon>Bacillati</taxon>
        <taxon>Actinomycetota</taxon>
        <taxon>Actinomycetes</taxon>
        <taxon>Pseudonocardiales</taxon>
        <taxon>Pseudonocardiaceae</taxon>
        <taxon>Pseudonocardia</taxon>
    </lineage>
</organism>
<name>A0ABP9QK58_9PSEU</name>
<sequence>MSVAMVVALTVTAVSFAITAATPKDERFLLTAEFADASPLDVGNDVKASGVTIGSIVGFTIRGGHAFVQMIVDGSALPLHDDAKVTITAKDLLGERFVKLERGTPSAPPLSAPYTISAAHTSTETTVEDVVNSLDDPTSAGLSAMLTTLGEGLHANGPQAAAAITALAPAMKQADELARLLSEQNQVLTSLVDSTTPVAAEVAAGRGQNLDRMVGATERTLSAVAANRQATADSLQRLPGTLASAQNTLAQTAATAESATPSLRDARPFTDQLVDINRELREFAESADPALDSLTPVLERARKLVDEARPVVEDLRPTARALRTTASSARRICEIGVLCKRFTNLMEFAKFWSLSTTGYDGLSHYFRAAVKYSPVPGARTVVGPIPGAPESPAPALPMPVPGRVPLPGTCDGKDSHPCENETGPDKIGGRSATGLTPKQEHDVLGQMLGGH</sequence>
<dbReference type="InterPro" id="IPR052336">
    <property type="entry name" value="MlaD_Phospholipid_Transporter"/>
</dbReference>
<keyword evidence="5" id="KW-1185">Reference proteome</keyword>
<protein>
    <recommendedName>
        <fullName evidence="3">Mce/MlaD domain-containing protein</fullName>
    </recommendedName>
</protein>
<evidence type="ECO:0000313" key="4">
    <source>
        <dbReference type="EMBL" id="GAA5163284.1"/>
    </source>
</evidence>
<evidence type="ECO:0000259" key="3">
    <source>
        <dbReference type="Pfam" id="PF02470"/>
    </source>
</evidence>
<evidence type="ECO:0000256" key="1">
    <source>
        <dbReference type="SAM" id="MobiDB-lite"/>
    </source>
</evidence>
<dbReference type="Pfam" id="PF02470">
    <property type="entry name" value="MlaD"/>
    <property type="match status" value="1"/>
</dbReference>
<feature type="region of interest" description="Disordered" evidence="1">
    <location>
        <begin position="408"/>
        <end position="451"/>
    </location>
</feature>
<dbReference type="PANTHER" id="PTHR33371:SF4">
    <property type="entry name" value="INTERMEMBRANE PHOSPHOLIPID TRANSPORT SYSTEM BINDING PROTEIN MLAD"/>
    <property type="match status" value="1"/>
</dbReference>
<dbReference type="InterPro" id="IPR003399">
    <property type="entry name" value="Mce/MlaD"/>
</dbReference>
<evidence type="ECO:0000313" key="5">
    <source>
        <dbReference type="Proteomes" id="UP001428817"/>
    </source>
</evidence>
<evidence type="ECO:0000256" key="2">
    <source>
        <dbReference type="SAM" id="SignalP"/>
    </source>
</evidence>
<feature type="compositionally biased region" description="Basic and acidic residues" evidence="1">
    <location>
        <begin position="411"/>
        <end position="428"/>
    </location>
</feature>
<feature type="chain" id="PRO_5046416990" description="Mce/MlaD domain-containing protein" evidence="2">
    <location>
        <begin position="21"/>
        <end position="451"/>
    </location>
</feature>